<dbReference type="InterPro" id="IPR027417">
    <property type="entry name" value="P-loop_NTPase"/>
</dbReference>
<evidence type="ECO:0000313" key="2">
    <source>
        <dbReference type="Proteomes" id="UP000473885"/>
    </source>
</evidence>
<reference evidence="1 2" key="1">
    <citation type="submission" date="2019-04" db="EMBL/GenBank/DDBJ databases">
        <title>Genome sequencing of Clostridium botulinum Groups I-IV and Clostridium butyricum.</title>
        <authorList>
            <person name="Brunt J."/>
            <person name="Van Vliet A.H.M."/>
            <person name="Stringer S.C."/>
            <person name="Carter A.T."/>
            <person name="Peck M.W."/>
        </authorList>
    </citation>
    <scope>NUCLEOTIDE SEQUENCE [LARGE SCALE GENOMIC DNA]</scope>
    <source>
        <strain evidence="1 2">IFR 18/094</strain>
    </source>
</reference>
<accession>A0A6M0RC53</accession>
<dbReference type="EMBL" id="SXDP01000012">
    <property type="protein sequence ID" value="NEZ47762.1"/>
    <property type="molecule type" value="Genomic_DNA"/>
</dbReference>
<keyword evidence="2" id="KW-1185">Reference proteome</keyword>
<dbReference type="Proteomes" id="UP000473885">
    <property type="component" value="Unassembled WGS sequence"/>
</dbReference>
<dbReference type="SUPFAM" id="SSF52540">
    <property type="entry name" value="P-loop containing nucleoside triphosphate hydrolases"/>
    <property type="match status" value="1"/>
</dbReference>
<organism evidence="1 2">
    <name type="scientific">Clostridium niameyense</name>
    <dbReference type="NCBI Taxonomy" id="1622073"/>
    <lineage>
        <taxon>Bacteria</taxon>
        <taxon>Bacillati</taxon>
        <taxon>Bacillota</taxon>
        <taxon>Clostridia</taxon>
        <taxon>Eubacteriales</taxon>
        <taxon>Clostridiaceae</taxon>
        <taxon>Clostridium</taxon>
    </lineage>
</organism>
<gene>
    <name evidence="1" type="ORF">FDF74_11280</name>
</gene>
<proteinExistence type="predicted"/>
<protein>
    <submittedName>
        <fullName evidence="1">Uncharacterized protein</fullName>
    </submittedName>
</protein>
<evidence type="ECO:0000313" key="1">
    <source>
        <dbReference type="EMBL" id="NEZ47762.1"/>
    </source>
</evidence>
<name>A0A6M0RC53_9CLOT</name>
<dbReference type="RefSeq" id="WP_129582138.1">
    <property type="nucleotide sequence ID" value="NZ_CABKUB010000006.1"/>
</dbReference>
<dbReference type="AlphaFoldDB" id="A0A6M0RC53"/>
<comment type="caution">
    <text evidence="1">The sequence shown here is derived from an EMBL/GenBank/DDBJ whole genome shotgun (WGS) entry which is preliminary data.</text>
</comment>
<dbReference type="Gene3D" id="3.40.50.300">
    <property type="entry name" value="P-loop containing nucleotide triphosphate hydrolases"/>
    <property type="match status" value="1"/>
</dbReference>
<sequence>MREKKEAHFGYLAKNKIVLIIAYPMITVENDDKIVLLANEYVSDRGKSKKLMKKNELYKHIVNI</sequence>